<keyword evidence="3" id="KW-1185">Reference proteome</keyword>
<dbReference type="EMBL" id="JACGCM010002205">
    <property type="protein sequence ID" value="KAF6143429.1"/>
    <property type="molecule type" value="Genomic_DNA"/>
</dbReference>
<protein>
    <submittedName>
        <fullName evidence="2">Uncharacterized protein</fullName>
    </submittedName>
</protein>
<accession>A0A7J7LLI4</accession>
<reference evidence="2 3" key="1">
    <citation type="journal article" date="2020" name="IScience">
        <title>Genome Sequencing of the Endangered Kingdonia uniflora (Circaeasteraceae, Ranunculales) Reveals Potential Mechanisms of Evolutionary Specialization.</title>
        <authorList>
            <person name="Sun Y."/>
            <person name="Deng T."/>
            <person name="Zhang A."/>
            <person name="Moore M.J."/>
            <person name="Landis J.B."/>
            <person name="Lin N."/>
            <person name="Zhang H."/>
            <person name="Zhang X."/>
            <person name="Huang J."/>
            <person name="Zhang X."/>
            <person name="Sun H."/>
            <person name="Wang H."/>
        </authorList>
    </citation>
    <scope>NUCLEOTIDE SEQUENCE [LARGE SCALE GENOMIC DNA]</scope>
    <source>
        <strain evidence="2">TB1705</strain>
        <tissue evidence="2">Leaf</tissue>
    </source>
</reference>
<dbReference type="AlphaFoldDB" id="A0A7J7LLI4"/>
<dbReference type="Proteomes" id="UP000541444">
    <property type="component" value="Unassembled WGS sequence"/>
</dbReference>
<feature type="signal peptide" evidence="1">
    <location>
        <begin position="1"/>
        <end position="21"/>
    </location>
</feature>
<comment type="caution">
    <text evidence="2">The sequence shown here is derived from an EMBL/GenBank/DDBJ whole genome shotgun (WGS) entry which is preliminary data.</text>
</comment>
<name>A0A7J7LLI4_9MAGN</name>
<sequence length="192" mass="21783">MWVVILATLDVLWFKIQQVKASITQLNRDFVKHKTHREESFNVMLERSLGRQSYTLAISEGDLYLRELLPFVCQVKITVLPYRRFWFSEEREYPSYSKLLGRQCSPPPPEASSDNSCILKDMFSTHVACGTVQFNSTTSEGFYSVMIDEVICEEACLHVESCSTLGDVPVGKDLIKPATLDLPPETANTNHA</sequence>
<feature type="chain" id="PRO_5029606570" evidence="1">
    <location>
        <begin position="22"/>
        <end position="192"/>
    </location>
</feature>
<organism evidence="2 3">
    <name type="scientific">Kingdonia uniflora</name>
    <dbReference type="NCBI Taxonomy" id="39325"/>
    <lineage>
        <taxon>Eukaryota</taxon>
        <taxon>Viridiplantae</taxon>
        <taxon>Streptophyta</taxon>
        <taxon>Embryophyta</taxon>
        <taxon>Tracheophyta</taxon>
        <taxon>Spermatophyta</taxon>
        <taxon>Magnoliopsida</taxon>
        <taxon>Ranunculales</taxon>
        <taxon>Circaeasteraceae</taxon>
        <taxon>Kingdonia</taxon>
    </lineage>
</organism>
<evidence type="ECO:0000313" key="2">
    <source>
        <dbReference type="EMBL" id="KAF6143429.1"/>
    </source>
</evidence>
<dbReference type="OrthoDB" id="1929924at2759"/>
<evidence type="ECO:0000313" key="3">
    <source>
        <dbReference type="Proteomes" id="UP000541444"/>
    </source>
</evidence>
<proteinExistence type="predicted"/>
<keyword evidence="1" id="KW-0732">Signal</keyword>
<evidence type="ECO:0000256" key="1">
    <source>
        <dbReference type="SAM" id="SignalP"/>
    </source>
</evidence>
<gene>
    <name evidence="2" type="ORF">GIB67_029598</name>
</gene>